<gene>
    <name evidence="2" type="ORF">SAMN05216175_105180</name>
</gene>
<reference evidence="3" key="1">
    <citation type="submission" date="2016-10" db="EMBL/GenBank/DDBJ databases">
        <authorList>
            <person name="Varghese N."/>
            <person name="Submissions S."/>
        </authorList>
    </citation>
    <scope>NUCLEOTIDE SEQUENCE [LARGE SCALE GENOMIC DNA]</scope>
    <source>
        <strain evidence="3">CGMCC 1.10971</strain>
    </source>
</reference>
<evidence type="ECO:0000313" key="3">
    <source>
        <dbReference type="Proteomes" id="UP000198623"/>
    </source>
</evidence>
<proteinExistence type="predicted"/>
<dbReference type="STRING" id="1045558.SAMN05216175_105180"/>
<dbReference type="Proteomes" id="UP000198623">
    <property type="component" value="Unassembled WGS sequence"/>
</dbReference>
<dbReference type="OrthoDB" id="5294764at2"/>
<dbReference type="EMBL" id="FOOU01000005">
    <property type="protein sequence ID" value="SFG32380.1"/>
    <property type="molecule type" value="Genomic_DNA"/>
</dbReference>
<dbReference type="Pfam" id="PF04134">
    <property type="entry name" value="DCC1-like"/>
    <property type="match status" value="1"/>
</dbReference>
<dbReference type="InterPro" id="IPR044691">
    <property type="entry name" value="DCC1_Trx"/>
</dbReference>
<dbReference type="GO" id="GO:0015035">
    <property type="term" value="F:protein-disulfide reductase activity"/>
    <property type="evidence" value="ECO:0007669"/>
    <property type="project" value="InterPro"/>
</dbReference>
<dbReference type="AlphaFoldDB" id="A0A1I2QWG9"/>
<keyword evidence="1" id="KW-0472">Membrane</keyword>
<feature type="transmembrane region" description="Helical" evidence="1">
    <location>
        <begin position="92"/>
        <end position="109"/>
    </location>
</feature>
<protein>
    <submittedName>
        <fullName evidence="2">Predicted thiol-disulfide oxidoreductase YuxK, DCC family</fullName>
    </submittedName>
</protein>
<keyword evidence="1" id="KW-1133">Transmembrane helix</keyword>
<dbReference type="InterPro" id="IPR007263">
    <property type="entry name" value="DCC1-like"/>
</dbReference>
<dbReference type="PANTHER" id="PTHR34290:SF2">
    <property type="entry name" value="OS04G0668800 PROTEIN"/>
    <property type="match status" value="1"/>
</dbReference>
<evidence type="ECO:0000313" key="2">
    <source>
        <dbReference type="EMBL" id="SFG32380.1"/>
    </source>
</evidence>
<sequence>MTKQDTTQLKVYYDAACPLCRRERQRYESWQKTAEGVIWLDVNTHHEHLLARGVVPRDAILSLHVEDASGQFHNGIDAYVLLMHRVPRLRPLGWLIGLPILKPILTYLYNFSVRRRLALDGRL</sequence>
<dbReference type="PANTHER" id="PTHR34290">
    <property type="entry name" value="SI:CH73-390P7.2"/>
    <property type="match status" value="1"/>
</dbReference>
<evidence type="ECO:0000256" key="1">
    <source>
        <dbReference type="SAM" id="Phobius"/>
    </source>
</evidence>
<keyword evidence="1" id="KW-0812">Transmembrane</keyword>
<name>A0A1I2QWG9_9GAMM</name>
<keyword evidence="3" id="KW-1185">Reference proteome</keyword>
<accession>A0A1I2QWG9</accession>
<organism evidence="2 3">
    <name type="scientific">Neptunomonas qingdaonensis</name>
    <dbReference type="NCBI Taxonomy" id="1045558"/>
    <lineage>
        <taxon>Bacteria</taxon>
        <taxon>Pseudomonadati</taxon>
        <taxon>Pseudomonadota</taxon>
        <taxon>Gammaproteobacteria</taxon>
        <taxon>Oceanospirillales</taxon>
        <taxon>Oceanospirillaceae</taxon>
        <taxon>Neptunomonas</taxon>
    </lineage>
</organism>
<dbReference type="RefSeq" id="WP_090727252.1">
    <property type="nucleotide sequence ID" value="NZ_FOOU01000005.1"/>
</dbReference>